<reference evidence="1" key="1">
    <citation type="submission" date="2010-04" db="EMBL/GenBank/DDBJ databases">
        <title>Complete sequence of Methanocaldococcus infernus ME.</title>
        <authorList>
            <consortium name="US DOE Joint Genome Institute"/>
            <person name="Lucas S."/>
            <person name="Copeland A."/>
            <person name="Lapidus A."/>
            <person name="Cheng J.-F."/>
            <person name="Bruce D."/>
            <person name="Goodwin L."/>
            <person name="Pitluck S."/>
            <person name="Munk A.C."/>
            <person name="Detter J.C."/>
            <person name="Han C."/>
            <person name="Tapia R."/>
            <person name="Land M."/>
            <person name="Hauser L."/>
            <person name="Kyrpides N."/>
            <person name="Mikhailova N."/>
            <person name="Sieprawska-Lupa M."/>
            <person name="Whitman W.B."/>
            <person name="Woyke T."/>
        </authorList>
    </citation>
    <scope>NUCLEOTIDE SEQUENCE [LARGE SCALE GENOMIC DNA]</scope>
    <source>
        <strain evidence="1">ME</strain>
    </source>
</reference>
<sequence length="82" mass="9410">MVSVNELLSELESMMNKERKFIELFATVEYLISLVEPSKREKFKEALENAESVEEVYELIKAIKLQLGIQGAKKYVLGLSNE</sequence>
<evidence type="ECO:0000313" key="1">
    <source>
        <dbReference type="EMBL" id="ADG13568.1"/>
    </source>
</evidence>
<dbReference type="KEGG" id="mif:Metin_0904"/>
<accession>D5VSL5</accession>
<keyword evidence="2" id="KW-1185">Reference proteome</keyword>
<organism evidence="1 2">
    <name type="scientific">Methanocaldococcus infernus (strain DSM 11812 / JCM 15783 / ME)</name>
    <dbReference type="NCBI Taxonomy" id="573063"/>
    <lineage>
        <taxon>Archaea</taxon>
        <taxon>Methanobacteriati</taxon>
        <taxon>Methanobacteriota</taxon>
        <taxon>Methanomada group</taxon>
        <taxon>Methanococci</taxon>
        <taxon>Methanococcales</taxon>
        <taxon>Methanocaldococcaceae</taxon>
        <taxon>Methanocaldococcus</taxon>
    </lineage>
</organism>
<proteinExistence type="predicted"/>
<protein>
    <submittedName>
        <fullName evidence="1">Uncharacterized protein</fullName>
    </submittedName>
</protein>
<dbReference type="HOGENOM" id="CLU_2519835_0_0_2"/>
<dbReference type="eggNOG" id="arCOG05077">
    <property type="taxonomic scope" value="Archaea"/>
</dbReference>
<dbReference type="AlphaFoldDB" id="D5VSL5"/>
<dbReference type="EMBL" id="CP002009">
    <property type="protein sequence ID" value="ADG13568.1"/>
    <property type="molecule type" value="Genomic_DNA"/>
</dbReference>
<gene>
    <name evidence="1" type="ordered locus">Metin_0904</name>
</gene>
<dbReference type="Proteomes" id="UP000002061">
    <property type="component" value="Chromosome"/>
</dbReference>
<evidence type="ECO:0000313" key="2">
    <source>
        <dbReference type="Proteomes" id="UP000002061"/>
    </source>
</evidence>
<name>D5VSL5_METIM</name>